<dbReference type="RefSeq" id="WP_171469510.1">
    <property type="nucleotide sequence ID" value="NZ_CP053452.2"/>
</dbReference>
<name>A0A6M5YIC6_9BACT</name>
<evidence type="ECO:0000313" key="1">
    <source>
        <dbReference type="EMBL" id="QJW93294.1"/>
    </source>
</evidence>
<evidence type="ECO:0000313" key="2">
    <source>
        <dbReference type="Proteomes" id="UP000503447"/>
    </source>
</evidence>
<proteinExistence type="predicted"/>
<dbReference type="EMBL" id="CP053452">
    <property type="protein sequence ID" value="QJW93294.1"/>
    <property type="molecule type" value="Genomic_DNA"/>
</dbReference>
<organism evidence="1 2">
    <name type="scientific">Frigoriglobus tundricola</name>
    <dbReference type="NCBI Taxonomy" id="2774151"/>
    <lineage>
        <taxon>Bacteria</taxon>
        <taxon>Pseudomonadati</taxon>
        <taxon>Planctomycetota</taxon>
        <taxon>Planctomycetia</taxon>
        <taxon>Gemmatales</taxon>
        <taxon>Gemmataceae</taxon>
        <taxon>Frigoriglobus</taxon>
    </lineage>
</organism>
<sequence>MSRAAPSRPPHPVTPDGRYFVVRGRLWRMSNPALTDADRARLVSLLSQARAALRRTTARTRAERAAARKRVDAAKVKLGQRGPVWWTDGAPDYNRHMAIHTPYREWYEGLEDQSHSHKS</sequence>
<accession>A0A6M5YIC6</accession>
<dbReference type="AlphaFoldDB" id="A0A6M5YIC6"/>
<reference evidence="2" key="1">
    <citation type="submission" date="2020-05" db="EMBL/GenBank/DDBJ databases">
        <title>Frigoriglobus tundricola gen. nov., sp. nov., a psychrotolerant cellulolytic planctomycete of the family Gemmataceae with two divergent copies of 16S rRNA gene.</title>
        <authorList>
            <person name="Kulichevskaya I.S."/>
            <person name="Ivanova A.A."/>
            <person name="Naumoff D.G."/>
            <person name="Beletsky A.V."/>
            <person name="Rijpstra W.I.C."/>
            <person name="Sinninghe Damste J.S."/>
            <person name="Mardanov A.V."/>
            <person name="Ravin N.V."/>
            <person name="Dedysh S.N."/>
        </authorList>
    </citation>
    <scope>NUCLEOTIDE SEQUENCE [LARGE SCALE GENOMIC DNA]</scope>
    <source>
        <strain evidence="2">PL17</strain>
    </source>
</reference>
<keyword evidence="2" id="KW-1185">Reference proteome</keyword>
<protein>
    <submittedName>
        <fullName evidence="1">Uncharacterized protein</fullName>
    </submittedName>
</protein>
<dbReference type="KEGG" id="ftj:FTUN_0800"/>
<gene>
    <name evidence="1" type="ORF">FTUN_0800</name>
</gene>
<dbReference type="Proteomes" id="UP000503447">
    <property type="component" value="Chromosome"/>
</dbReference>